<gene>
    <name evidence="4" type="ORF">NP493_2g24072</name>
</gene>
<protein>
    <recommendedName>
        <fullName evidence="6">Glycosyl hydrolase family 63 C-terminal domain-containing protein</fullName>
    </recommendedName>
</protein>
<dbReference type="EMBL" id="JAODUO010000002">
    <property type="protein sequence ID" value="KAK2194196.1"/>
    <property type="molecule type" value="Genomic_DNA"/>
</dbReference>
<organism evidence="4 5">
    <name type="scientific">Ridgeia piscesae</name>
    <name type="common">Tubeworm</name>
    <dbReference type="NCBI Taxonomy" id="27915"/>
    <lineage>
        <taxon>Eukaryota</taxon>
        <taxon>Metazoa</taxon>
        <taxon>Spiralia</taxon>
        <taxon>Lophotrochozoa</taxon>
        <taxon>Annelida</taxon>
        <taxon>Polychaeta</taxon>
        <taxon>Sedentaria</taxon>
        <taxon>Canalipalpata</taxon>
        <taxon>Sabellida</taxon>
        <taxon>Siboglinidae</taxon>
        <taxon>Ridgeia</taxon>
    </lineage>
</organism>
<dbReference type="Gene3D" id="1.50.10.10">
    <property type="match status" value="1"/>
</dbReference>
<accession>A0AAD9PGK9</accession>
<dbReference type="GO" id="GO:0004573">
    <property type="term" value="F:Glc3Man9GlcNAc2 oligosaccharide glucosidase activity"/>
    <property type="evidence" value="ECO:0007669"/>
    <property type="project" value="InterPro"/>
</dbReference>
<dbReference type="PANTHER" id="PTHR10412">
    <property type="entry name" value="MANNOSYL-OLIGOSACCHARIDE GLUCOSIDASE"/>
    <property type="match status" value="1"/>
</dbReference>
<dbReference type="InterPro" id="IPR004888">
    <property type="entry name" value="Glycoside_hydrolase_63"/>
</dbReference>
<name>A0AAD9PGK9_RIDPI</name>
<dbReference type="InterPro" id="IPR031335">
    <property type="entry name" value="Glyco_hydro_63_C"/>
</dbReference>
<dbReference type="Pfam" id="PF22422">
    <property type="entry name" value="MGH1-like_GH"/>
    <property type="match status" value="1"/>
</dbReference>
<feature type="domain" description="Mannosylglycerate hydrolase MGH1-like glycoside hydrolase" evidence="3">
    <location>
        <begin position="464"/>
        <end position="559"/>
    </location>
</feature>
<dbReference type="InterPro" id="IPR008928">
    <property type="entry name" value="6-hairpin_glycosidase_sf"/>
</dbReference>
<dbReference type="InterPro" id="IPR012341">
    <property type="entry name" value="6hp_glycosidase-like_sf"/>
</dbReference>
<comment type="caution">
    <text evidence="4">The sequence shown here is derived from an EMBL/GenBank/DDBJ whole genome shotgun (WGS) entry which is preliminary data.</text>
</comment>
<reference evidence="4" key="1">
    <citation type="journal article" date="2023" name="Mol. Biol. Evol.">
        <title>Third-Generation Sequencing Reveals the Adaptive Role of the Epigenome in Three Deep-Sea Polychaetes.</title>
        <authorList>
            <person name="Perez M."/>
            <person name="Aroh O."/>
            <person name="Sun Y."/>
            <person name="Lan Y."/>
            <person name="Juniper S.K."/>
            <person name="Young C.R."/>
            <person name="Angers B."/>
            <person name="Qian P.Y."/>
        </authorList>
    </citation>
    <scope>NUCLEOTIDE SEQUENCE</scope>
    <source>
        <strain evidence="4">R07B-5</strain>
    </source>
</reference>
<evidence type="ECO:0000256" key="1">
    <source>
        <dbReference type="SAM" id="SignalP"/>
    </source>
</evidence>
<dbReference type="Proteomes" id="UP001209878">
    <property type="component" value="Unassembled WGS sequence"/>
</dbReference>
<sequence length="931" mass="104947">MHTWVCVCTLVFLHVVLCTCVCSSVHVYTHLDCCVLNTCAYLCVYLCVLVCCCSDSTPLAPDGDWRQWGPYLAERQWATVRESNCSSENCSVESFSHSVANHTAYQWGEDGLMGFCDSQARLCLSLALWNGEDPFLKERLYGLTSTQGNHGEDVKELYYYLDGTPTHRYMRALYKYPQTAFPYDLIERENEKRGVDDPEYELLDTGAFDDNKYWDVYTEYSKRSPQDILIRYTITNQGPSAATLYALPTIWFRNTWSGENKTGPATQRPELTAAGSSAVRCSHPHLKEYVFVVDSLSEDQRPTLLFTNNESRSENPPSTGGYTKDGINQYVVHGVRHSVNSDLRGTKAAALYHLVVGAGDTVVVRCRLSAVDPSSPVPPLFGTQFDALFSRRISDTDRFYSRLLPGVLLGDEVEVGRQAYAGLCWGKQFYCYDGQHHSSPHRNPEWRHMFSSDVISMPDKWEFPWFASWDLAFQMVPYARIDPNFAKQQMLLLLSERYMNYNGQIPGCEFDFSDINPPVVAWAVLKIHRATDTPDVVFLRRCFHKLLFNFTWCLSNRNKLKQHGFLSGFLGMDNISCVDRSKLPDGVSISQADGVCWMAFYCTSMLDIALELTAHDTVYEDVAIQMLKTFAIISGVINGTEGAPVGMWDDTDGFYYDNVEEDGVTSVLRIRSLVGLTSLFPVLPITLSRVSRMSRFTAQLQAYHLQDQTGSVVFSEARGSFLLTVASEARLRMLLSYMLDENEFLSPFGIRSLSKFHKTHPFSIVLAEKEYSIAYSPGESNTDMFGGNSNWRGPVWMCMNVMVIESLEAYDRHFGDSLCVNFPSVQGQLMRLGDIALQLCSRLTSLFLPDGNGRRPSHGGDQRYSEDPTWKHLILFYEYFDGDTGRGCGASHQTGWTALVSYILDKIAAHRLSGCDDPVDPITLTILDAGV</sequence>
<dbReference type="SUPFAM" id="SSF48208">
    <property type="entry name" value="Six-hairpin glycosidases"/>
    <property type="match status" value="1"/>
</dbReference>
<evidence type="ECO:0000259" key="2">
    <source>
        <dbReference type="Pfam" id="PF03200"/>
    </source>
</evidence>
<dbReference type="InterPro" id="IPR054491">
    <property type="entry name" value="MGH1-like_GH"/>
</dbReference>
<proteinExistence type="predicted"/>
<dbReference type="GO" id="GO:0009311">
    <property type="term" value="P:oligosaccharide metabolic process"/>
    <property type="evidence" value="ECO:0007669"/>
    <property type="project" value="InterPro"/>
</dbReference>
<feature type="chain" id="PRO_5042207179" description="Glycosyl hydrolase family 63 C-terminal domain-containing protein" evidence="1">
    <location>
        <begin position="19"/>
        <end position="931"/>
    </location>
</feature>
<feature type="signal peptide" evidence="1">
    <location>
        <begin position="1"/>
        <end position="18"/>
    </location>
</feature>
<dbReference type="PANTHER" id="PTHR10412:SF10">
    <property type="entry name" value="GLYCOSYL HYDROLASE FAMILY 63 C-TERMINAL DOMAIN-CONTAINING PROTEIN"/>
    <property type="match status" value="1"/>
</dbReference>
<dbReference type="Pfam" id="PF03200">
    <property type="entry name" value="Glyco_hydro_63"/>
    <property type="match status" value="1"/>
</dbReference>
<keyword evidence="1" id="KW-0732">Signal</keyword>
<evidence type="ECO:0000259" key="3">
    <source>
        <dbReference type="Pfam" id="PF22422"/>
    </source>
</evidence>
<keyword evidence="5" id="KW-1185">Reference proteome</keyword>
<evidence type="ECO:0000313" key="4">
    <source>
        <dbReference type="EMBL" id="KAK2194196.1"/>
    </source>
</evidence>
<evidence type="ECO:0008006" key="6">
    <source>
        <dbReference type="Google" id="ProtNLM"/>
    </source>
</evidence>
<evidence type="ECO:0000313" key="5">
    <source>
        <dbReference type="Proteomes" id="UP001209878"/>
    </source>
</evidence>
<feature type="domain" description="Glycosyl hydrolase family 63 C-terminal" evidence="2">
    <location>
        <begin position="591"/>
        <end position="815"/>
    </location>
</feature>
<dbReference type="AlphaFoldDB" id="A0AAD9PGK9"/>